<evidence type="ECO:0000256" key="2">
    <source>
        <dbReference type="SAM" id="Phobius"/>
    </source>
</evidence>
<dbReference type="EMBL" id="QLMJ01000010">
    <property type="protein sequence ID" value="RAK35520.1"/>
    <property type="molecule type" value="Genomic_DNA"/>
</dbReference>
<dbReference type="AlphaFoldDB" id="A0A327Z8X0"/>
<keyword evidence="2" id="KW-1133">Transmembrane helix</keyword>
<keyword evidence="2" id="KW-0472">Membrane</keyword>
<proteinExistence type="predicted"/>
<feature type="compositionally biased region" description="Basic residues" evidence="1">
    <location>
        <begin position="106"/>
        <end position="122"/>
    </location>
</feature>
<keyword evidence="2" id="KW-0812">Transmembrane</keyword>
<accession>A0A327Z8X0</accession>
<organism evidence="3 4">
    <name type="scientific">Actinoplanes lutulentus</name>
    <dbReference type="NCBI Taxonomy" id="1287878"/>
    <lineage>
        <taxon>Bacteria</taxon>
        <taxon>Bacillati</taxon>
        <taxon>Actinomycetota</taxon>
        <taxon>Actinomycetes</taxon>
        <taxon>Micromonosporales</taxon>
        <taxon>Micromonosporaceae</taxon>
        <taxon>Actinoplanes</taxon>
    </lineage>
</organism>
<evidence type="ECO:0000256" key="1">
    <source>
        <dbReference type="SAM" id="MobiDB-lite"/>
    </source>
</evidence>
<feature type="region of interest" description="Disordered" evidence="1">
    <location>
        <begin position="149"/>
        <end position="195"/>
    </location>
</feature>
<name>A0A327Z8X0_9ACTN</name>
<dbReference type="Proteomes" id="UP000249341">
    <property type="component" value="Unassembled WGS sequence"/>
</dbReference>
<evidence type="ECO:0000313" key="3">
    <source>
        <dbReference type="EMBL" id="RAK35520.1"/>
    </source>
</evidence>
<gene>
    <name evidence="3" type="ORF">B0I29_110276</name>
</gene>
<feature type="transmembrane region" description="Helical" evidence="2">
    <location>
        <begin position="127"/>
        <end position="145"/>
    </location>
</feature>
<protein>
    <submittedName>
        <fullName evidence="3">Uncharacterized protein</fullName>
    </submittedName>
</protein>
<dbReference type="RefSeq" id="WP_245972683.1">
    <property type="nucleotide sequence ID" value="NZ_QLMJ01000010.1"/>
</dbReference>
<feature type="region of interest" description="Disordered" evidence="1">
    <location>
        <begin position="86"/>
        <end position="122"/>
    </location>
</feature>
<dbReference type="SUPFAM" id="SSF58113">
    <property type="entry name" value="Apolipoprotein A-I"/>
    <property type="match status" value="1"/>
</dbReference>
<feature type="compositionally biased region" description="Polar residues" evidence="1">
    <location>
        <begin position="179"/>
        <end position="195"/>
    </location>
</feature>
<comment type="caution">
    <text evidence="3">The sequence shown here is derived from an EMBL/GenBank/DDBJ whole genome shotgun (WGS) entry which is preliminary data.</text>
</comment>
<sequence length="195" mass="21115">MFATLRRRNRKAKMRNELGQSVDHFKRAASIAATETSATVTPKFNAARDRVQPAASKAKGAATDSWDNALAALTPLVTAATDNVRQAGKTTKKQTKKQLKAERKNVAKLRKKAEKATGRTKSRKGKLAGYALLGTAVGLGAAYLARRRSESQWDEYEPASASRPSDDAAFEPVEPVVYTTANGTVSDPITKQNPR</sequence>
<reference evidence="3 4" key="1">
    <citation type="submission" date="2018-06" db="EMBL/GenBank/DDBJ databases">
        <title>Genomic Encyclopedia of Type Strains, Phase III (KMG-III): the genomes of soil and plant-associated and newly described type strains.</title>
        <authorList>
            <person name="Whitman W."/>
        </authorList>
    </citation>
    <scope>NUCLEOTIDE SEQUENCE [LARGE SCALE GENOMIC DNA]</scope>
    <source>
        <strain evidence="3 4">CGMCC 4.7090</strain>
    </source>
</reference>
<keyword evidence="4" id="KW-1185">Reference proteome</keyword>
<evidence type="ECO:0000313" key="4">
    <source>
        <dbReference type="Proteomes" id="UP000249341"/>
    </source>
</evidence>